<gene>
    <name evidence="1" type="ORF">QAD02_000686</name>
</gene>
<dbReference type="Proteomes" id="UP001239111">
    <property type="component" value="Chromosome 3"/>
</dbReference>
<protein>
    <submittedName>
        <fullName evidence="1">Uncharacterized protein</fullName>
    </submittedName>
</protein>
<dbReference type="EMBL" id="CM056743">
    <property type="protein sequence ID" value="KAJ8669427.1"/>
    <property type="molecule type" value="Genomic_DNA"/>
</dbReference>
<comment type="caution">
    <text evidence="1">The sequence shown here is derived from an EMBL/GenBank/DDBJ whole genome shotgun (WGS) entry which is preliminary data.</text>
</comment>
<proteinExistence type="predicted"/>
<evidence type="ECO:0000313" key="1">
    <source>
        <dbReference type="EMBL" id="KAJ8669427.1"/>
    </source>
</evidence>
<reference evidence="1" key="1">
    <citation type="submission" date="2023-04" db="EMBL/GenBank/DDBJ databases">
        <title>A chromosome-level genome assembly of the parasitoid wasp Eretmocerus hayati.</title>
        <authorList>
            <person name="Zhong Y."/>
            <person name="Liu S."/>
            <person name="Liu Y."/>
        </authorList>
    </citation>
    <scope>NUCLEOTIDE SEQUENCE</scope>
    <source>
        <strain evidence="1">ZJU_SS_LIU_2023</strain>
    </source>
</reference>
<sequence length="152" mass="17838">MNHMSQVNLMPPKNQKNMLKLFLEQSSFLYFERLPSYHKRQTCCDFLRRSAGDDFISSCISGVAIMSMFGQHTTVQPISKKKYVWNKWLGIVQQFREQHEKILELQPSGSARKDIEHDWPLYEDMLWMKPFIDHLPQASNVEDSSQDPDQTG</sequence>
<keyword evidence="2" id="KW-1185">Reference proteome</keyword>
<evidence type="ECO:0000313" key="2">
    <source>
        <dbReference type="Proteomes" id="UP001239111"/>
    </source>
</evidence>
<accession>A0ACC2NEA0</accession>
<name>A0ACC2NEA0_9HYME</name>
<organism evidence="1 2">
    <name type="scientific">Eretmocerus hayati</name>
    <dbReference type="NCBI Taxonomy" id="131215"/>
    <lineage>
        <taxon>Eukaryota</taxon>
        <taxon>Metazoa</taxon>
        <taxon>Ecdysozoa</taxon>
        <taxon>Arthropoda</taxon>
        <taxon>Hexapoda</taxon>
        <taxon>Insecta</taxon>
        <taxon>Pterygota</taxon>
        <taxon>Neoptera</taxon>
        <taxon>Endopterygota</taxon>
        <taxon>Hymenoptera</taxon>
        <taxon>Apocrita</taxon>
        <taxon>Proctotrupomorpha</taxon>
        <taxon>Chalcidoidea</taxon>
        <taxon>Aphelinidae</taxon>
        <taxon>Aphelininae</taxon>
        <taxon>Eretmocerus</taxon>
    </lineage>
</organism>